<organism evidence="1 2">
    <name type="scientific">Coniosporium uncinatum</name>
    <dbReference type="NCBI Taxonomy" id="93489"/>
    <lineage>
        <taxon>Eukaryota</taxon>
        <taxon>Fungi</taxon>
        <taxon>Dikarya</taxon>
        <taxon>Ascomycota</taxon>
        <taxon>Pezizomycotina</taxon>
        <taxon>Dothideomycetes</taxon>
        <taxon>Dothideomycetes incertae sedis</taxon>
        <taxon>Coniosporium</taxon>
    </lineage>
</organism>
<keyword evidence="2" id="KW-1185">Reference proteome</keyword>
<accession>A0ACC3D5U2</accession>
<dbReference type="EMBL" id="JAWDJW010007330">
    <property type="protein sequence ID" value="KAK3062356.1"/>
    <property type="molecule type" value="Genomic_DNA"/>
</dbReference>
<protein>
    <submittedName>
        <fullName evidence="1">Uncharacterized protein</fullName>
    </submittedName>
</protein>
<evidence type="ECO:0000313" key="1">
    <source>
        <dbReference type="EMBL" id="KAK3062356.1"/>
    </source>
</evidence>
<comment type="caution">
    <text evidence="1">The sequence shown here is derived from an EMBL/GenBank/DDBJ whole genome shotgun (WGS) entry which is preliminary data.</text>
</comment>
<sequence>MYVSPIAEENERGSLGSFASSNVMPSTIPEYYYEEGESPGDYEEELSPDSEKEEPVSNDDGE</sequence>
<evidence type="ECO:0000313" key="2">
    <source>
        <dbReference type="Proteomes" id="UP001186974"/>
    </source>
</evidence>
<name>A0ACC3D5U2_9PEZI</name>
<feature type="non-terminal residue" evidence="1">
    <location>
        <position position="62"/>
    </location>
</feature>
<proteinExistence type="predicted"/>
<gene>
    <name evidence="1" type="ORF">LTS18_004219</name>
</gene>
<reference evidence="1" key="1">
    <citation type="submission" date="2024-09" db="EMBL/GenBank/DDBJ databases">
        <title>Black Yeasts Isolated from many extreme environments.</title>
        <authorList>
            <person name="Coleine C."/>
            <person name="Stajich J.E."/>
            <person name="Selbmann L."/>
        </authorList>
    </citation>
    <scope>NUCLEOTIDE SEQUENCE</scope>
    <source>
        <strain evidence="1">CCFEE 5737</strain>
    </source>
</reference>
<dbReference type="Proteomes" id="UP001186974">
    <property type="component" value="Unassembled WGS sequence"/>
</dbReference>